<name>A0A4P9YZ80_9FUNG</name>
<dbReference type="InterPro" id="IPR011990">
    <property type="entry name" value="TPR-like_helical_dom_sf"/>
</dbReference>
<organism evidence="2 3">
    <name type="scientific">Syncephalis pseudoplumigaleata</name>
    <dbReference type="NCBI Taxonomy" id="1712513"/>
    <lineage>
        <taxon>Eukaryota</taxon>
        <taxon>Fungi</taxon>
        <taxon>Fungi incertae sedis</taxon>
        <taxon>Zoopagomycota</taxon>
        <taxon>Zoopagomycotina</taxon>
        <taxon>Zoopagomycetes</taxon>
        <taxon>Zoopagales</taxon>
        <taxon>Piptocephalidaceae</taxon>
        <taxon>Syncephalis</taxon>
    </lineage>
</organism>
<proteinExistence type="inferred from homology"/>
<dbReference type="Gene3D" id="1.25.40.10">
    <property type="entry name" value="Tetratricopeptide repeat domain"/>
    <property type="match status" value="1"/>
</dbReference>
<dbReference type="InterPro" id="IPR019734">
    <property type="entry name" value="TPR_rpt"/>
</dbReference>
<comment type="similarity">
    <text evidence="1">Belongs to the TTC36 family.</text>
</comment>
<dbReference type="SUPFAM" id="SSF48452">
    <property type="entry name" value="TPR-like"/>
    <property type="match status" value="1"/>
</dbReference>
<dbReference type="Proteomes" id="UP000278143">
    <property type="component" value="Unassembled WGS sequence"/>
</dbReference>
<dbReference type="SMART" id="SM00028">
    <property type="entry name" value="TPR"/>
    <property type="match status" value="3"/>
</dbReference>
<evidence type="ECO:0000256" key="1">
    <source>
        <dbReference type="ARBA" id="ARBA00006995"/>
    </source>
</evidence>
<sequence length="136" mass="15011">EQLAQLKALELEAVKAAEANDHPRAIERLSEAIALCPEYASAYNNRAQVYRLMGESDRAFEDLELAIKHAGGNKAVLRQAYTQRGIIQKARGNTDAAFRDFEQGGRLGSDIAKEAAVRENPYAKMCNAIVMEAMNK</sequence>
<dbReference type="InterPro" id="IPR038906">
    <property type="entry name" value="TTC36"/>
</dbReference>
<feature type="non-terminal residue" evidence="2">
    <location>
        <position position="1"/>
    </location>
</feature>
<dbReference type="Pfam" id="PF13414">
    <property type="entry name" value="TPR_11"/>
    <property type="match status" value="1"/>
</dbReference>
<reference evidence="3" key="1">
    <citation type="journal article" date="2018" name="Nat. Microbiol.">
        <title>Leveraging single-cell genomics to expand the fungal tree of life.</title>
        <authorList>
            <person name="Ahrendt S.R."/>
            <person name="Quandt C.A."/>
            <person name="Ciobanu D."/>
            <person name="Clum A."/>
            <person name="Salamov A."/>
            <person name="Andreopoulos B."/>
            <person name="Cheng J.F."/>
            <person name="Woyke T."/>
            <person name="Pelin A."/>
            <person name="Henrissat B."/>
            <person name="Reynolds N.K."/>
            <person name="Benny G.L."/>
            <person name="Smith M.E."/>
            <person name="James T.Y."/>
            <person name="Grigoriev I.V."/>
        </authorList>
    </citation>
    <scope>NUCLEOTIDE SEQUENCE [LARGE SCALE GENOMIC DNA]</scope>
    <source>
        <strain evidence="3">Benny S71-1</strain>
    </source>
</reference>
<dbReference type="OrthoDB" id="539634at2759"/>
<dbReference type="PANTHER" id="PTHR21405:SF0">
    <property type="entry name" value="TETRATRICOPEPTIDE REPEAT PROTEIN 36"/>
    <property type="match status" value="1"/>
</dbReference>
<evidence type="ECO:0000313" key="3">
    <source>
        <dbReference type="Proteomes" id="UP000278143"/>
    </source>
</evidence>
<gene>
    <name evidence="2" type="ORF">SYNPS1DRAFT_4566</name>
</gene>
<feature type="non-terminal residue" evidence="2">
    <location>
        <position position="136"/>
    </location>
</feature>
<dbReference type="AlphaFoldDB" id="A0A4P9YZ80"/>
<dbReference type="EMBL" id="KZ989822">
    <property type="protein sequence ID" value="RKP25255.1"/>
    <property type="molecule type" value="Genomic_DNA"/>
</dbReference>
<dbReference type="PANTHER" id="PTHR21405">
    <property type="entry name" value="CDNA SEQUENCE BC021608"/>
    <property type="match status" value="1"/>
</dbReference>
<keyword evidence="3" id="KW-1185">Reference proteome</keyword>
<evidence type="ECO:0000313" key="2">
    <source>
        <dbReference type="EMBL" id="RKP25255.1"/>
    </source>
</evidence>
<accession>A0A4P9YZ80</accession>
<dbReference type="GO" id="GO:0006570">
    <property type="term" value="P:tyrosine metabolic process"/>
    <property type="evidence" value="ECO:0007669"/>
    <property type="project" value="TreeGrafter"/>
</dbReference>
<protein>
    <submittedName>
        <fullName evidence="2">Uncharacterized protein</fullName>
    </submittedName>
</protein>